<protein>
    <submittedName>
        <fullName evidence="1">Uncharacterized protein</fullName>
    </submittedName>
</protein>
<dbReference type="RefSeq" id="WP_048052947.1">
    <property type="nucleotide sequence ID" value="NZ_CP009509.1"/>
</dbReference>
<organism evidence="1 2">
    <name type="scientific">Methanosarcina mazei WWM610</name>
    <dbReference type="NCBI Taxonomy" id="1434117"/>
    <lineage>
        <taxon>Archaea</taxon>
        <taxon>Methanobacteriati</taxon>
        <taxon>Methanobacteriota</taxon>
        <taxon>Stenosarchaea group</taxon>
        <taxon>Methanomicrobia</taxon>
        <taxon>Methanosarcinales</taxon>
        <taxon>Methanosarcinaceae</taxon>
        <taxon>Methanosarcina</taxon>
    </lineage>
</organism>
<dbReference type="Proteomes" id="UP000033058">
    <property type="component" value="Chromosome"/>
</dbReference>
<sequence length="1780" mass="192929">MVGEWYKDYAAVQRRTPAGAGGASWAAYLKAKNATSEGYERAFKELDIAARQEGVTVNRPAMTAGMSQAQYQEVLQKYLVNINNEVLKKNVTNALKDIQKQGMQAGVNVGLPTLANLTNANADSFVNNYINTVNQRIYINYATTAIKDLQAQGVANGVNVPIPAVSNTVSQAQAQEIVNKYQSQVNSALLVKSTQDALKSVQSQAKSYGVNVAAPTVSANITEQAANALVDRYVADVNAKLTATQIAQPQTASKINNTLVGSTVTAPSVSIARNSDGSLAVNEGLYNQLKAAQTQYKSWWNDYSGIPQQVIDSQATDVRINSKGQFEWTPVTAADKAQLEKINAYRTRSGLAPHTTLIHGPEKSTEYNTKWLSTTGSGSRGVGESGVKVKDASGKTVKSYDYNTANLAKVGSGDIKIASVKAGSSVNANATAKTNTAQSVKAVKLTQKEIAANHPGQIQLKDGTWINQVQGSQGIKETVKIISAVKSLEEADKLYQQKLAGNYNPESRKDITVGDIKTVVHGTVTNELMKEKHDQTIASTKEFKKQLEAFNDVLAEFGTVSIVTQGHRGTGEGNVFVGVAAKDASGKTIKNKDGSIKYIARSQSAATYKQIERQTPKLAGTAILAGMSAADKKAIEAARERMLLGLKFAEATKLKTEWANTDYNTNKAFKLYNSALGKYNVVDFDSFAKEFADIEKATRGMSETEKKKYLLDVEKSKLPEGGKASDLWRTLNTDVFEALKISPSMAGVLDGWGGKKAVTVKWDARNANVDEKLAGVVKSNSMADVIDNISNKQVNGKPLTANEVSLLTAISAGYKPGATTANISALSTRATEAIQNKMQTYQKNYKAGDNFAGVRLSTSLAEWANDLQAGALSAVGVVGATVGGAPQAAGYVWSQAKGVKSYDSAKNAASTVGLAAGLVGTQMTRGMAKSYHEDKSKFVAELVLTQALFSGVGKAGKYGVVKPTKYTALKTGVIRTKTLGSEIIPHREAGTILDTLRYEKKVTGMHASNIRDSTNKKVFVNNPKGVDIDPSTFGKKGRFATVSDQFVDPFGEYFLNKGKVARFNKTIRLPAKEVKSKIVTTVKGKFVKTTTDFNEYGGTVYKNEFRNPALSRAAKKAENVKAGIKTSKAAKSLKVVQETKAGKAAGWVASKAANIPKKNYAKNKAKFTTRNVRTSEKVVDRVTADAVKLTETQWNRIYKKFSEKGEFWDEYKKVTDIAQKQADKTGKPVAIPSPKVAKGMMEAENEVFLIFPKKGVRVASKQKLGKTKQGVEVYEVRYGKQEAVAKKSVAQRMKENREYNKQMVKAVDGKKYNLNYIKSYANDANRRLGELYGSKTTRPGAYEQGAHGKKHTEQVGKNVASLGVEQETSYWLGVMHDVTKIGPHESAGIPHAIAAAEAIKRGLIQDARFNKFYNGLSKAKQKEFYKAVGEHTTIKPINRHLLTEWDLSLKKGSDLRSPVKSVKGRISTLKAGVKTSIKDRPSTVSKALANADRMDLTRFDGTKIQKRQMFGKLKDSAGLKAENKVKNTIKAGSKKLSVPNVKTRVRNALRAETKTATSQNKVKIIEKKPVKQTEAKSQYKKPEKEYTGNKYTQAAKAYGSLAAYNSGLASASKYLKSAETKGSNAVAGYKKSVTPAKQSYKAGYNKPKSGVKSGYYKQSKEYKSSYKPSYSKNKAYKPAYVTPYAKKSEYSGKYAKGGKYESGYGSVYKAAGYGSGYNGGYGSGYGGGYGGGYPRPAPSSKVTVMPRAKAGTKRVKVYTDRKNFERDIKNVLGSLKSMFG</sequence>
<reference evidence="1 2" key="1">
    <citation type="submission" date="2014-07" db="EMBL/GenBank/DDBJ databases">
        <title>Methanogenic archaea and the global carbon cycle.</title>
        <authorList>
            <person name="Henriksen J.R."/>
            <person name="Luke J."/>
            <person name="Reinhart S."/>
            <person name="Benedict M.N."/>
            <person name="Youngblut N.D."/>
            <person name="Metcalf M.E."/>
            <person name="Whitaker R.J."/>
            <person name="Metcalf W.W."/>
        </authorList>
    </citation>
    <scope>NUCLEOTIDE SEQUENCE [LARGE SCALE GENOMIC DNA]</scope>
    <source>
        <strain evidence="1 2">WWM610</strain>
    </source>
</reference>
<dbReference type="HOGENOM" id="CLU_243170_0_0_2"/>
<evidence type="ECO:0000313" key="2">
    <source>
        <dbReference type="Proteomes" id="UP000033058"/>
    </source>
</evidence>
<accession>A0A0E3PYT7</accession>
<gene>
    <name evidence="1" type="ORF">MSMAW_1882</name>
</gene>
<name>A0A0E3PYT7_METMZ</name>
<dbReference type="PATRIC" id="fig|1434117.4.peg.2399"/>
<proteinExistence type="predicted"/>
<evidence type="ECO:0000313" key="1">
    <source>
        <dbReference type="EMBL" id="AKB40873.1"/>
    </source>
</evidence>
<dbReference type="EMBL" id="CP009509">
    <property type="protein sequence ID" value="AKB40873.1"/>
    <property type="molecule type" value="Genomic_DNA"/>
</dbReference>
<dbReference type="GeneID" id="24851600"/>